<proteinExistence type="predicted"/>
<gene>
    <name evidence="1" type="ORF">AV530_018653</name>
</gene>
<accession>A0A1V4J8R8</accession>
<reference evidence="1 2" key="1">
    <citation type="submission" date="2016-02" db="EMBL/GenBank/DDBJ databases">
        <title>Band-tailed pigeon sequencing and assembly.</title>
        <authorList>
            <person name="Soares A.E."/>
            <person name="Novak B.J."/>
            <person name="Rice E.S."/>
            <person name="O'Connell B."/>
            <person name="Chang D."/>
            <person name="Weber S."/>
            <person name="Shapiro B."/>
        </authorList>
    </citation>
    <scope>NUCLEOTIDE SEQUENCE [LARGE SCALE GENOMIC DNA]</scope>
    <source>
        <strain evidence="1">BTP2013</strain>
        <tissue evidence="1">Blood</tissue>
    </source>
</reference>
<dbReference type="Proteomes" id="UP000190648">
    <property type="component" value="Unassembled WGS sequence"/>
</dbReference>
<evidence type="ECO:0000313" key="1">
    <source>
        <dbReference type="EMBL" id="OPJ68576.1"/>
    </source>
</evidence>
<comment type="caution">
    <text evidence="1">The sequence shown here is derived from an EMBL/GenBank/DDBJ whole genome shotgun (WGS) entry which is preliminary data.</text>
</comment>
<sequence length="130" mass="13885">MVSSRCGAGGGGVGFVGVDGGCEVSLAFLLLNGEEDHILLCIGDADVHTGLDLTCKFDTSPNIKKLQGRCFCSGLECAAFSIVEGNLSLTSLHKDKFLLFYTRQACSRQLPVFPVNSIPEVDLVWVPPFC</sequence>
<organism evidence="1 2">
    <name type="scientific">Patagioenas fasciata monilis</name>
    <dbReference type="NCBI Taxonomy" id="372326"/>
    <lineage>
        <taxon>Eukaryota</taxon>
        <taxon>Metazoa</taxon>
        <taxon>Chordata</taxon>
        <taxon>Craniata</taxon>
        <taxon>Vertebrata</taxon>
        <taxon>Euteleostomi</taxon>
        <taxon>Archelosauria</taxon>
        <taxon>Archosauria</taxon>
        <taxon>Dinosauria</taxon>
        <taxon>Saurischia</taxon>
        <taxon>Theropoda</taxon>
        <taxon>Coelurosauria</taxon>
        <taxon>Aves</taxon>
        <taxon>Neognathae</taxon>
        <taxon>Neoaves</taxon>
        <taxon>Columbimorphae</taxon>
        <taxon>Columbiformes</taxon>
        <taxon>Columbidae</taxon>
        <taxon>Patagioenas</taxon>
    </lineage>
</organism>
<dbReference type="AlphaFoldDB" id="A0A1V4J8R8"/>
<keyword evidence="2" id="KW-1185">Reference proteome</keyword>
<protein>
    <submittedName>
        <fullName evidence="1">Uncharacterized protein</fullName>
    </submittedName>
</protein>
<dbReference type="EMBL" id="LSYS01008553">
    <property type="protein sequence ID" value="OPJ68576.1"/>
    <property type="molecule type" value="Genomic_DNA"/>
</dbReference>
<name>A0A1V4J8R8_PATFA</name>
<evidence type="ECO:0000313" key="2">
    <source>
        <dbReference type="Proteomes" id="UP000190648"/>
    </source>
</evidence>